<name>A0A3B0V170_9ZZZZ</name>
<sequence length="21" mass="2405">MNQLKQITIQNFASEKGIVNK</sequence>
<protein>
    <submittedName>
        <fullName evidence="1">Uncharacterized protein</fullName>
    </submittedName>
</protein>
<gene>
    <name evidence="1" type="ORF">MNBD_BACTEROID04-540</name>
</gene>
<evidence type="ECO:0000313" key="1">
    <source>
        <dbReference type="EMBL" id="VAW25874.1"/>
    </source>
</evidence>
<accession>A0A3B0V170</accession>
<dbReference type="EMBL" id="UOER01000520">
    <property type="protein sequence ID" value="VAW25874.1"/>
    <property type="molecule type" value="Genomic_DNA"/>
</dbReference>
<reference evidence="1" key="1">
    <citation type="submission" date="2018-06" db="EMBL/GenBank/DDBJ databases">
        <authorList>
            <person name="Zhirakovskaya E."/>
        </authorList>
    </citation>
    <scope>NUCLEOTIDE SEQUENCE</scope>
</reference>
<feature type="non-terminal residue" evidence="1">
    <location>
        <position position="21"/>
    </location>
</feature>
<dbReference type="AlphaFoldDB" id="A0A3B0V170"/>
<organism evidence="1">
    <name type="scientific">hydrothermal vent metagenome</name>
    <dbReference type="NCBI Taxonomy" id="652676"/>
    <lineage>
        <taxon>unclassified sequences</taxon>
        <taxon>metagenomes</taxon>
        <taxon>ecological metagenomes</taxon>
    </lineage>
</organism>
<proteinExistence type="predicted"/>